<keyword evidence="5" id="KW-0808">Transferase</keyword>
<dbReference type="Pfam" id="PF13426">
    <property type="entry name" value="PAS_9"/>
    <property type="match status" value="1"/>
</dbReference>
<evidence type="ECO:0000259" key="12">
    <source>
        <dbReference type="PROSITE" id="PS50112"/>
    </source>
</evidence>
<keyword evidence="4" id="KW-0597">Phosphoprotein</keyword>
<dbReference type="EC" id="2.7.13.3" evidence="3"/>
<gene>
    <name evidence="15" type="ORF">ACFQHR_04465</name>
</gene>
<dbReference type="SMART" id="SM00387">
    <property type="entry name" value="HATPase_c"/>
    <property type="match status" value="1"/>
</dbReference>
<keyword evidence="6 10" id="KW-0812">Transmembrane</keyword>
<dbReference type="InterPro" id="IPR005467">
    <property type="entry name" value="His_kinase_dom"/>
</dbReference>
<evidence type="ECO:0000256" key="8">
    <source>
        <dbReference type="ARBA" id="ARBA00022989"/>
    </source>
</evidence>
<dbReference type="NCBIfam" id="TIGR00229">
    <property type="entry name" value="sensory_box"/>
    <property type="match status" value="2"/>
</dbReference>
<keyword evidence="7" id="KW-0418">Kinase</keyword>
<dbReference type="SMART" id="SM00091">
    <property type="entry name" value="PAS"/>
    <property type="match status" value="2"/>
</dbReference>
<dbReference type="InterPro" id="IPR001610">
    <property type="entry name" value="PAC"/>
</dbReference>
<dbReference type="PROSITE" id="PS50839">
    <property type="entry name" value="CHASE"/>
    <property type="match status" value="1"/>
</dbReference>
<dbReference type="PROSITE" id="PS50113">
    <property type="entry name" value="PAC"/>
    <property type="match status" value="2"/>
</dbReference>
<comment type="subcellular location">
    <subcellularLocation>
        <location evidence="2">Membrane</location>
    </subcellularLocation>
</comment>
<comment type="catalytic activity">
    <reaction evidence="1">
        <text>ATP + protein L-histidine = ADP + protein N-phospho-L-histidine.</text>
        <dbReference type="EC" id="2.7.13.3"/>
    </reaction>
</comment>
<dbReference type="InterPro" id="IPR036097">
    <property type="entry name" value="HisK_dim/P_sf"/>
</dbReference>
<dbReference type="PROSITE" id="PS50112">
    <property type="entry name" value="PAS"/>
    <property type="match status" value="2"/>
</dbReference>
<dbReference type="InterPro" id="IPR004358">
    <property type="entry name" value="Sig_transdc_His_kin-like_C"/>
</dbReference>
<feature type="transmembrane region" description="Helical" evidence="10">
    <location>
        <begin position="313"/>
        <end position="332"/>
    </location>
</feature>
<dbReference type="PANTHER" id="PTHR43304">
    <property type="entry name" value="PHYTOCHROME-LIKE PROTEIN CPH1"/>
    <property type="match status" value="1"/>
</dbReference>
<dbReference type="InterPro" id="IPR035965">
    <property type="entry name" value="PAS-like_dom_sf"/>
</dbReference>
<evidence type="ECO:0000313" key="16">
    <source>
        <dbReference type="Proteomes" id="UP001596405"/>
    </source>
</evidence>
<evidence type="ECO:0000256" key="5">
    <source>
        <dbReference type="ARBA" id="ARBA00022679"/>
    </source>
</evidence>
<evidence type="ECO:0000259" key="13">
    <source>
        <dbReference type="PROSITE" id="PS50113"/>
    </source>
</evidence>
<dbReference type="Gene3D" id="3.30.565.10">
    <property type="entry name" value="Histidine kinase-like ATPase, C-terminal domain"/>
    <property type="match status" value="1"/>
</dbReference>
<dbReference type="SUPFAM" id="SSF47384">
    <property type="entry name" value="Homodimeric domain of signal transducing histidine kinase"/>
    <property type="match status" value="1"/>
</dbReference>
<dbReference type="Gene3D" id="3.30.450.350">
    <property type="entry name" value="CHASE domain"/>
    <property type="match status" value="1"/>
</dbReference>
<feature type="domain" description="PAC" evidence="13">
    <location>
        <begin position="533"/>
        <end position="585"/>
    </location>
</feature>
<keyword evidence="9 10" id="KW-0472">Membrane</keyword>
<dbReference type="InterPro" id="IPR036890">
    <property type="entry name" value="HATPase_C_sf"/>
</dbReference>
<feature type="domain" description="Histidine kinase" evidence="11">
    <location>
        <begin position="741"/>
        <end position="955"/>
    </location>
</feature>
<dbReference type="InterPro" id="IPR042240">
    <property type="entry name" value="CHASE_sf"/>
</dbReference>
<name>A0ABW2DKP9_9BACT</name>
<dbReference type="Pfam" id="PF02518">
    <property type="entry name" value="HATPase_c"/>
    <property type="match status" value="1"/>
</dbReference>
<dbReference type="Proteomes" id="UP001596405">
    <property type="component" value="Unassembled WGS sequence"/>
</dbReference>
<dbReference type="InterPro" id="IPR013656">
    <property type="entry name" value="PAS_4"/>
</dbReference>
<dbReference type="InterPro" id="IPR003661">
    <property type="entry name" value="HisK_dim/P_dom"/>
</dbReference>
<proteinExistence type="predicted"/>
<dbReference type="SMART" id="SM00086">
    <property type="entry name" value="PAC"/>
    <property type="match status" value="2"/>
</dbReference>
<evidence type="ECO:0000256" key="1">
    <source>
        <dbReference type="ARBA" id="ARBA00000085"/>
    </source>
</evidence>
<dbReference type="CDD" id="cd00130">
    <property type="entry name" value="PAS"/>
    <property type="match status" value="2"/>
</dbReference>
<dbReference type="SUPFAM" id="SSF55785">
    <property type="entry name" value="PYP-like sensor domain (PAS domain)"/>
    <property type="match status" value="3"/>
</dbReference>
<dbReference type="InterPro" id="IPR000700">
    <property type="entry name" value="PAS-assoc_C"/>
</dbReference>
<feature type="domain" description="CHASE" evidence="14">
    <location>
        <begin position="73"/>
        <end position="295"/>
    </location>
</feature>
<dbReference type="InterPro" id="IPR000014">
    <property type="entry name" value="PAS"/>
</dbReference>
<dbReference type="CDD" id="cd00082">
    <property type="entry name" value="HisKA"/>
    <property type="match status" value="1"/>
</dbReference>
<evidence type="ECO:0000256" key="4">
    <source>
        <dbReference type="ARBA" id="ARBA00022553"/>
    </source>
</evidence>
<dbReference type="InterPro" id="IPR003594">
    <property type="entry name" value="HATPase_dom"/>
</dbReference>
<accession>A0ABW2DKP9</accession>
<dbReference type="Pfam" id="PF03924">
    <property type="entry name" value="CHASE"/>
    <property type="match status" value="1"/>
</dbReference>
<dbReference type="Gene3D" id="3.30.450.20">
    <property type="entry name" value="PAS domain"/>
    <property type="match status" value="3"/>
</dbReference>
<keyword evidence="8 10" id="KW-1133">Transmembrane helix</keyword>
<evidence type="ECO:0000259" key="14">
    <source>
        <dbReference type="PROSITE" id="PS50839"/>
    </source>
</evidence>
<dbReference type="Pfam" id="PF08448">
    <property type="entry name" value="PAS_4"/>
    <property type="match status" value="1"/>
</dbReference>
<feature type="transmembrane region" description="Helical" evidence="10">
    <location>
        <begin position="9"/>
        <end position="28"/>
    </location>
</feature>
<dbReference type="PANTHER" id="PTHR43304:SF1">
    <property type="entry name" value="PAC DOMAIN-CONTAINING PROTEIN"/>
    <property type="match status" value="1"/>
</dbReference>
<dbReference type="EMBL" id="JBHSYQ010000003">
    <property type="protein sequence ID" value="MFC6996863.1"/>
    <property type="molecule type" value="Genomic_DNA"/>
</dbReference>
<dbReference type="PRINTS" id="PR00344">
    <property type="entry name" value="BCTRLSENSOR"/>
</dbReference>
<evidence type="ECO:0000256" key="3">
    <source>
        <dbReference type="ARBA" id="ARBA00012438"/>
    </source>
</evidence>
<dbReference type="PROSITE" id="PS50109">
    <property type="entry name" value="HIS_KIN"/>
    <property type="match status" value="1"/>
</dbReference>
<evidence type="ECO:0000256" key="10">
    <source>
        <dbReference type="SAM" id="Phobius"/>
    </source>
</evidence>
<evidence type="ECO:0000256" key="9">
    <source>
        <dbReference type="ARBA" id="ARBA00023136"/>
    </source>
</evidence>
<dbReference type="SMART" id="SM01079">
    <property type="entry name" value="CHASE"/>
    <property type="match status" value="1"/>
</dbReference>
<feature type="domain" description="PAC" evidence="13">
    <location>
        <begin position="661"/>
        <end position="716"/>
    </location>
</feature>
<feature type="domain" description="PAS" evidence="12">
    <location>
        <begin position="460"/>
        <end position="530"/>
    </location>
</feature>
<evidence type="ECO:0000256" key="7">
    <source>
        <dbReference type="ARBA" id="ARBA00022777"/>
    </source>
</evidence>
<evidence type="ECO:0000313" key="15">
    <source>
        <dbReference type="EMBL" id="MFC6996863.1"/>
    </source>
</evidence>
<organism evidence="15 16">
    <name type="scientific">Rufibacter roseus</name>
    <dbReference type="NCBI Taxonomy" id="1567108"/>
    <lineage>
        <taxon>Bacteria</taxon>
        <taxon>Pseudomonadati</taxon>
        <taxon>Bacteroidota</taxon>
        <taxon>Cytophagia</taxon>
        <taxon>Cytophagales</taxon>
        <taxon>Hymenobacteraceae</taxon>
        <taxon>Rufibacter</taxon>
    </lineage>
</organism>
<dbReference type="SMART" id="SM00388">
    <property type="entry name" value="HisKA"/>
    <property type="match status" value="1"/>
</dbReference>
<comment type="caution">
    <text evidence="15">The sequence shown here is derived from an EMBL/GenBank/DDBJ whole genome shotgun (WGS) entry which is preliminary data.</text>
</comment>
<dbReference type="InterPro" id="IPR013767">
    <property type="entry name" value="PAS_fold"/>
</dbReference>
<dbReference type="SUPFAM" id="SSF55874">
    <property type="entry name" value="ATPase domain of HSP90 chaperone/DNA topoisomerase II/histidine kinase"/>
    <property type="match status" value="1"/>
</dbReference>
<reference evidence="16" key="1">
    <citation type="journal article" date="2019" name="Int. J. Syst. Evol. Microbiol.">
        <title>The Global Catalogue of Microorganisms (GCM) 10K type strain sequencing project: providing services to taxonomists for standard genome sequencing and annotation.</title>
        <authorList>
            <consortium name="The Broad Institute Genomics Platform"/>
            <consortium name="The Broad Institute Genome Sequencing Center for Infectious Disease"/>
            <person name="Wu L."/>
            <person name="Ma J."/>
        </authorList>
    </citation>
    <scope>NUCLEOTIDE SEQUENCE [LARGE SCALE GENOMIC DNA]</scope>
    <source>
        <strain evidence="16">CGMCC 4.7393</strain>
    </source>
</reference>
<protein>
    <recommendedName>
        <fullName evidence="3">histidine kinase</fullName>
        <ecNumber evidence="3">2.7.13.3</ecNumber>
    </recommendedName>
</protein>
<dbReference type="RefSeq" id="WP_066622728.1">
    <property type="nucleotide sequence ID" value="NZ_JBHSYQ010000003.1"/>
</dbReference>
<keyword evidence="16" id="KW-1185">Reference proteome</keyword>
<evidence type="ECO:0000256" key="2">
    <source>
        <dbReference type="ARBA" id="ARBA00004370"/>
    </source>
</evidence>
<feature type="domain" description="PAS" evidence="12">
    <location>
        <begin position="337"/>
        <end position="390"/>
    </location>
</feature>
<dbReference type="Pfam" id="PF00512">
    <property type="entry name" value="HisKA"/>
    <property type="match status" value="1"/>
</dbReference>
<dbReference type="InterPro" id="IPR052162">
    <property type="entry name" value="Sensor_kinase/Photoreceptor"/>
</dbReference>
<evidence type="ECO:0000259" key="11">
    <source>
        <dbReference type="PROSITE" id="PS50109"/>
    </source>
</evidence>
<dbReference type="InterPro" id="IPR006189">
    <property type="entry name" value="CHASE_dom"/>
</dbReference>
<sequence length="955" mass="108908">MIFTRLKDYYLALGSFILVLSITVYAYYVSKESDKIQDTKTFEIRTVQMKSALERRMGHYLQILRGVKGLFAASDTVTRQDFRRYLEALAIEKNYPGIQGIGFAIMLTPEEVPALEERLKNDGFPNFSVRPAGMRPEFSSIIFLEPMDVLNKRAHGFDMFNEPTRRQAMEAARDFNEPAMTAKLQLVQESGKNVQAGLLIYMPVYYGGDDPKDVGERRRLLKGFVYAPFRAVDLMTSTIGSDYSDIGITIYDGKEAKPENLLYTSDTTSQNLDSSGKDLFEKDVVRIAGRTWTLEFRPHRAFSNQNGLDEHNLILLAGGVISLLIFFVVWSLQRYLQSTQLTDLITKNTTAGLFMLDGRGYCTFQNPAAERMLGYTTDDLRQRPLHELVHRRKEAGELTPSLASSQSYKFEDNFICRDGNTIPVACAIRQVKQGGEVVGQILEVRNVVEEKKAQQALLESEARFRNMADSAPVMIWITDKNSNCTYVNRQWIKFTGATLEENLGKGWFKFIHPDDQKLATDVYNQASKNKEEFKVEYRLCRENKEYRGMVTTGIPRFNPEGEFLGYIGSVIDISDRIEMEQKLKQSAATLQKIFMQVPAIVGLVRTKDLVYTLVNSYLSSLYNGNAKVGEKATDSFPESQREQYAAVIQQIKETREPFIGKEVPVYFDESEGEREKVRYFNIVYEPIIDDRGEVESVLTFAVEVTEQVQSREKLSHINEELNRKNKELLRINNDLDSFVYTASHDLRSPLANLEGLTTALLENAEEKAGDEEDQELLNMVAASITKLKGTIHDLTEITKVQKDLETQAEELSFEQVLESVKDDISGMLQESEAELITSFEVPKLKYARRNLRSILYNLVSNAVKYRDPERRLQINVSTQRQNGCIVLTVQDNGLGIREDQQQKLFTMFRRFHSHVEGTGIGLYIVKRIIENNGGRIEVQSETGRGSTFTVYFKEE</sequence>
<evidence type="ECO:0000256" key="6">
    <source>
        <dbReference type="ARBA" id="ARBA00022692"/>
    </source>
</evidence>
<dbReference type="Gene3D" id="1.10.287.130">
    <property type="match status" value="1"/>
</dbReference>
<dbReference type="Pfam" id="PF00989">
    <property type="entry name" value="PAS"/>
    <property type="match status" value="1"/>
</dbReference>